<evidence type="ECO:0000313" key="4">
    <source>
        <dbReference type="EMBL" id="RCK78686.1"/>
    </source>
</evidence>
<keyword evidence="2" id="KW-0812">Transmembrane</keyword>
<reference evidence="4 5" key="1">
    <citation type="submission" date="2018-05" db="EMBL/GenBank/DDBJ databases">
        <title>A metagenomic window into the 2 km-deep terrestrial subsurface aquifer revealed taxonomically and functionally diverse microbial community comprising novel uncultured bacterial lineages.</title>
        <authorList>
            <person name="Kadnikov V.V."/>
            <person name="Mardanov A.V."/>
            <person name="Beletsky A.V."/>
            <person name="Banks D."/>
            <person name="Pimenov N.V."/>
            <person name="Frank Y.A."/>
            <person name="Karnachuk O.V."/>
            <person name="Ravin N.V."/>
        </authorList>
    </citation>
    <scope>NUCLEOTIDE SEQUENCE [LARGE SCALE GENOMIC DNA]</scope>
    <source>
        <strain evidence="4">BY5</strain>
    </source>
</reference>
<dbReference type="Proteomes" id="UP000252355">
    <property type="component" value="Unassembled WGS sequence"/>
</dbReference>
<dbReference type="SUPFAM" id="SSF49879">
    <property type="entry name" value="SMAD/FHA domain"/>
    <property type="match status" value="1"/>
</dbReference>
<dbReference type="InterPro" id="IPR008984">
    <property type="entry name" value="SMAD_FHA_dom_sf"/>
</dbReference>
<feature type="domain" description="FHA" evidence="3">
    <location>
        <begin position="151"/>
        <end position="200"/>
    </location>
</feature>
<feature type="region of interest" description="Disordered" evidence="1">
    <location>
        <begin position="60"/>
        <end position="125"/>
    </location>
</feature>
<feature type="transmembrane region" description="Helical" evidence="2">
    <location>
        <begin position="346"/>
        <end position="363"/>
    </location>
</feature>
<dbReference type="PANTHER" id="PTHR23308">
    <property type="entry name" value="NUCLEAR INHIBITOR OF PROTEIN PHOSPHATASE-1"/>
    <property type="match status" value="1"/>
</dbReference>
<dbReference type="PROSITE" id="PS50006">
    <property type="entry name" value="FHA_DOMAIN"/>
    <property type="match status" value="1"/>
</dbReference>
<organism evidence="4 5">
    <name type="scientific">Candidatus Ozemobacter sibiricus</name>
    <dbReference type="NCBI Taxonomy" id="2268124"/>
    <lineage>
        <taxon>Bacteria</taxon>
        <taxon>Candidatus Ozemobacteria</taxon>
        <taxon>Candidatus Ozemobacterales</taxon>
        <taxon>Candidatus Ozemobacteraceae</taxon>
        <taxon>Candidatus Ozemobacter</taxon>
    </lineage>
</organism>
<comment type="caution">
    <text evidence="4">The sequence shown here is derived from an EMBL/GenBank/DDBJ whole genome shotgun (WGS) entry which is preliminary data.</text>
</comment>
<dbReference type="InterPro" id="IPR000253">
    <property type="entry name" value="FHA_dom"/>
</dbReference>
<evidence type="ECO:0000313" key="5">
    <source>
        <dbReference type="Proteomes" id="UP000252355"/>
    </source>
</evidence>
<dbReference type="InterPro" id="IPR050923">
    <property type="entry name" value="Cell_Proc_Reg/RNA_Proc"/>
</dbReference>
<dbReference type="CDD" id="cd00060">
    <property type="entry name" value="FHA"/>
    <property type="match status" value="1"/>
</dbReference>
<name>A0A367ZKQ9_9BACT</name>
<feature type="compositionally biased region" description="Pro residues" evidence="1">
    <location>
        <begin position="93"/>
        <end position="122"/>
    </location>
</feature>
<dbReference type="Gene3D" id="2.60.200.20">
    <property type="match status" value="1"/>
</dbReference>
<dbReference type="Pfam" id="PF00498">
    <property type="entry name" value="FHA"/>
    <property type="match status" value="1"/>
</dbReference>
<gene>
    <name evidence="4" type="ORF">OZSIB_1213</name>
</gene>
<accession>A0A367ZKQ9</accession>
<dbReference type="AlphaFoldDB" id="A0A367ZKQ9"/>
<feature type="compositionally biased region" description="Pro residues" evidence="1">
    <location>
        <begin position="259"/>
        <end position="273"/>
    </location>
</feature>
<evidence type="ECO:0000256" key="2">
    <source>
        <dbReference type="SAM" id="Phobius"/>
    </source>
</evidence>
<evidence type="ECO:0000259" key="3">
    <source>
        <dbReference type="PROSITE" id="PS50006"/>
    </source>
</evidence>
<proteinExistence type="predicted"/>
<feature type="transmembrane region" description="Helical" evidence="2">
    <location>
        <begin position="308"/>
        <end position="326"/>
    </location>
</feature>
<evidence type="ECO:0000256" key="1">
    <source>
        <dbReference type="SAM" id="MobiDB-lite"/>
    </source>
</evidence>
<feature type="transmembrane region" description="Helical" evidence="2">
    <location>
        <begin position="370"/>
        <end position="389"/>
    </location>
</feature>
<sequence>MSGFFERQAQYQSLREQWQQGRMNREAFLEKVSHLRLVDAQGWWWQIDPQTGRWQCWNGSAWVFRDPPPAPAPPPTPPLPPTPQPTATSGPQPVSPVPPTPAPEPFPFPPDPPPAASQPAGPPAAAVAADTPALLLIDAAGAAWPVPVLPALIGRQEDCAIRLDRRQISRHHARLTQEGSTFFLEDLGSANGTFLNHQRIQARTALRHGDLLMVADIPFRIALGDALAAGAATLSPAQTGPAPEAGSITAPREAAPAMTCPPGPSTLPPPRASPAPRRSSKSPPPPPPPEPATIAPPPAPRFPLGGPAFLLLLLVAGELGALAITFTRTDPDGLSLFWQAVTSPPHLPYLGLAGLTIGLAFLTGRRSGTWRVLTGVAALLCLIAGSERLPTLLPRLLASPDLLWYQPAMLFHLAALAIVLLIVWKAVF</sequence>
<feature type="compositionally biased region" description="Pro residues" evidence="1">
    <location>
        <begin position="66"/>
        <end position="84"/>
    </location>
</feature>
<feature type="compositionally biased region" description="Pro residues" evidence="1">
    <location>
        <begin position="282"/>
        <end position="299"/>
    </location>
</feature>
<keyword evidence="2" id="KW-1133">Transmembrane helix</keyword>
<dbReference type="SMART" id="SM00240">
    <property type="entry name" value="FHA"/>
    <property type="match status" value="1"/>
</dbReference>
<keyword evidence="2" id="KW-0472">Membrane</keyword>
<protein>
    <recommendedName>
        <fullName evidence="3">FHA domain-containing protein</fullName>
    </recommendedName>
</protein>
<feature type="region of interest" description="Disordered" evidence="1">
    <location>
        <begin position="254"/>
        <end position="299"/>
    </location>
</feature>
<dbReference type="EMBL" id="QOQW01000020">
    <property type="protein sequence ID" value="RCK78686.1"/>
    <property type="molecule type" value="Genomic_DNA"/>
</dbReference>
<feature type="transmembrane region" description="Helical" evidence="2">
    <location>
        <begin position="409"/>
        <end position="427"/>
    </location>
</feature>